<sequence length="215" mass="24517">MLQVEQSQAGLKSLSFSEKTVNQLRENFLSIENLCQECQTLIDNHDQIKILSNARNNLNTTLKDVEGMMSISVEAAEARDSLTDDKEIVNTYEDLIGGPHSRFSLDFYTLPNLVNMSGKDFKLLSVMLHTPVLSQPENRVFLYPMQDFLHNIFSAADMVFHYFFPSDPRRLLPQTLYTSFQFNSRLTALDGKRRFALAAAASHKEEVGRLRFVST</sequence>
<dbReference type="PANTHER" id="PTHR21292">
    <property type="entry name" value="EXOCYST COMPLEX COMPONENT SEC6-RELATED"/>
    <property type="match status" value="1"/>
</dbReference>
<dbReference type="STRING" id="57577.A0A2K3N4N2"/>
<dbReference type="GO" id="GO:0051601">
    <property type="term" value="P:exocyst localization"/>
    <property type="evidence" value="ECO:0007669"/>
    <property type="project" value="TreeGrafter"/>
</dbReference>
<reference evidence="1 2" key="2">
    <citation type="journal article" date="2017" name="Front. Plant Sci.">
        <title>Gene Classification and Mining of Molecular Markers Useful in Red Clover (Trifolium pratense) Breeding.</title>
        <authorList>
            <person name="Istvanek J."/>
            <person name="Dluhosova J."/>
            <person name="Dluhos P."/>
            <person name="Patkova L."/>
            <person name="Nedelnik J."/>
            <person name="Repkova J."/>
        </authorList>
    </citation>
    <scope>NUCLEOTIDE SEQUENCE [LARGE SCALE GENOMIC DNA]</scope>
    <source>
        <strain evidence="2">cv. Tatra</strain>
        <tissue evidence="1">Young leaves</tissue>
    </source>
</reference>
<dbReference type="Proteomes" id="UP000236291">
    <property type="component" value="Unassembled WGS sequence"/>
</dbReference>
<dbReference type="GO" id="GO:0000149">
    <property type="term" value="F:SNARE binding"/>
    <property type="evidence" value="ECO:0007669"/>
    <property type="project" value="TreeGrafter"/>
</dbReference>
<dbReference type="GO" id="GO:0000145">
    <property type="term" value="C:exocyst"/>
    <property type="evidence" value="ECO:0007669"/>
    <property type="project" value="InterPro"/>
</dbReference>
<dbReference type="AlphaFoldDB" id="A0A2K3N4N2"/>
<dbReference type="InterPro" id="IPR010326">
    <property type="entry name" value="EXOC3/Sec6"/>
</dbReference>
<evidence type="ECO:0000313" key="1">
    <source>
        <dbReference type="EMBL" id="PNX98011.1"/>
    </source>
</evidence>
<gene>
    <name evidence="1" type="ORF">L195_g021251</name>
</gene>
<dbReference type="PANTHER" id="PTHR21292:SF1">
    <property type="entry name" value="EXOCYST COMPLEX COMPONENT 3"/>
    <property type="match status" value="1"/>
</dbReference>
<proteinExistence type="predicted"/>
<accession>A0A2K3N4N2</accession>
<reference evidence="1 2" key="1">
    <citation type="journal article" date="2014" name="Am. J. Bot.">
        <title>Genome assembly and annotation for red clover (Trifolium pratense; Fabaceae).</title>
        <authorList>
            <person name="Istvanek J."/>
            <person name="Jaros M."/>
            <person name="Krenek A."/>
            <person name="Repkova J."/>
        </authorList>
    </citation>
    <scope>NUCLEOTIDE SEQUENCE [LARGE SCALE GENOMIC DNA]</scope>
    <source>
        <strain evidence="2">cv. Tatra</strain>
        <tissue evidence="1">Young leaves</tissue>
    </source>
</reference>
<protein>
    <submittedName>
        <fullName evidence="1">Exocyst complex component 3-like protein</fullName>
    </submittedName>
</protein>
<organism evidence="1 2">
    <name type="scientific">Trifolium pratense</name>
    <name type="common">Red clover</name>
    <dbReference type="NCBI Taxonomy" id="57577"/>
    <lineage>
        <taxon>Eukaryota</taxon>
        <taxon>Viridiplantae</taxon>
        <taxon>Streptophyta</taxon>
        <taxon>Embryophyta</taxon>
        <taxon>Tracheophyta</taxon>
        <taxon>Spermatophyta</taxon>
        <taxon>Magnoliopsida</taxon>
        <taxon>eudicotyledons</taxon>
        <taxon>Gunneridae</taxon>
        <taxon>Pentapetalae</taxon>
        <taxon>rosids</taxon>
        <taxon>fabids</taxon>
        <taxon>Fabales</taxon>
        <taxon>Fabaceae</taxon>
        <taxon>Papilionoideae</taxon>
        <taxon>50 kb inversion clade</taxon>
        <taxon>NPAAA clade</taxon>
        <taxon>Hologalegina</taxon>
        <taxon>IRL clade</taxon>
        <taxon>Trifolieae</taxon>
        <taxon>Trifolium</taxon>
    </lineage>
</organism>
<dbReference type="ExpressionAtlas" id="A0A2K3N4N2">
    <property type="expression patterns" value="baseline"/>
</dbReference>
<dbReference type="EMBL" id="ASHM01016179">
    <property type="protein sequence ID" value="PNX98011.1"/>
    <property type="molecule type" value="Genomic_DNA"/>
</dbReference>
<evidence type="ECO:0000313" key="2">
    <source>
        <dbReference type="Proteomes" id="UP000236291"/>
    </source>
</evidence>
<name>A0A2K3N4N2_TRIPR</name>
<dbReference type="GO" id="GO:0006887">
    <property type="term" value="P:exocytosis"/>
    <property type="evidence" value="ECO:0007669"/>
    <property type="project" value="InterPro"/>
</dbReference>
<comment type="caution">
    <text evidence="1">The sequence shown here is derived from an EMBL/GenBank/DDBJ whole genome shotgun (WGS) entry which is preliminary data.</text>
</comment>